<dbReference type="Proteomes" id="UP000256964">
    <property type="component" value="Unassembled WGS sequence"/>
</dbReference>
<accession>A0A371CZL5</accession>
<organism evidence="1 2">
    <name type="scientific">Lentinus brumalis</name>
    <dbReference type="NCBI Taxonomy" id="2498619"/>
    <lineage>
        <taxon>Eukaryota</taxon>
        <taxon>Fungi</taxon>
        <taxon>Dikarya</taxon>
        <taxon>Basidiomycota</taxon>
        <taxon>Agaricomycotina</taxon>
        <taxon>Agaricomycetes</taxon>
        <taxon>Polyporales</taxon>
        <taxon>Polyporaceae</taxon>
        <taxon>Lentinus</taxon>
    </lineage>
</organism>
<evidence type="ECO:0000313" key="2">
    <source>
        <dbReference type="Proteomes" id="UP000256964"/>
    </source>
</evidence>
<dbReference type="Gene3D" id="3.80.10.10">
    <property type="entry name" value="Ribonuclease Inhibitor"/>
    <property type="match status" value="1"/>
</dbReference>
<evidence type="ECO:0000313" key="1">
    <source>
        <dbReference type="EMBL" id="RDX45724.1"/>
    </source>
</evidence>
<name>A0A371CZL5_9APHY</name>
<gene>
    <name evidence="1" type="ORF">OH76DRAFT_929817</name>
</gene>
<reference evidence="1 2" key="1">
    <citation type="journal article" date="2018" name="Biotechnol. Biofuels">
        <title>Integrative visual omics of the white-rot fungus Polyporus brumalis exposes the biotechnological potential of its oxidative enzymes for delignifying raw plant biomass.</title>
        <authorList>
            <person name="Miyauchi S."/>
            <person name="Rancon A."/>
            <person name="Drula E."/>
            <person name="Hage H."/>
            <person name="Chaduli D."/>
            <person name="Favel A."/>
            <person name="Grisel S."/>
            <person name="Henrissat B."/>
            <person name="Herpoel-Gimbert I."/>
            <person name="Ruiz-Duenas F.J."/>
            <person name="Chevret D."/>
            <person name="Hainaut M."/>
            <person name="Lin J."/>
            <person name="Wang M."/>
            <person name="Pangilinan J."/>
            <person name="Lipzen A."/>
            <person name="Lesage-Meessen L."/>
            <person name="Navarro D."/>
            <person name="Riley R."/>
            <person name="Grigoriev I.V."/>
            <person name="Zhou S."/>
            <person name="Raouche S."/>
            <person name="Rosso M.N."/>
        </authorList>
    </citation>
    <scope>NUCLEOTIDE SEQUENCE [LARGE SCALE GENOMIC DNA]</scope>
    <source>
        <strain evidence="1 2">BRFM 1820</strain>
    </source>
</reference>
<dbReference type="STRING" id="139420.A0A371CZL5"/>
<evidence type="ECO:0008006" key="3">
    <source>
        <dbReference type="Google" id="ProtNLM"/>
    </source>
</evidence>
<dbReference type="InterPro" id="IPR032675">
    <property type="entry name" value="LRR_dom_sf"/>
</dbReference>
<proteinExistence type="predicted"/>
<protein>
    <recommendedName>
        <fullName evidence="3">F-box domain-containing protein</fullName>
    </recommendedName>
</protein>
<dbReference type="SUPFAM" id="SSF52047">
    <property type="entry name" value="RNI-like"/>
    <property type="match status" value="1"/>
</dbReference>
<dbReference type="OrthoDB" id="3543113at2759"/>
<dbReference type="EMBL" id="KZ857434">
    <property type="protein sequence ID" value="RDX45724.1"/>
    <property type="molecule type" value="Genomic_DNA"/>
</dbReference>
<keyword evidence="2" id="KW-1185">Reference proteome</keyword>
<dbReference type="AlphaFoldDB" id="A0A371CZL5"/>
<sequence>MDQSPVYATLFSYDLLLHLFEHIHLCGETGSSTLASCTRVCRAWEEPASYVLWRDLASFRPLWNLLAGRDFSGEAKYLSAYWQYIDPEDFVKDVVERQPERWKHFLRRASYVREVGAAACQKSELAFIRVLTKYNGGQTFLPSLQRLSWRHAVPTDTSVLLLASQSLQDLEMSVSRLGSESTGGAAFATPQRYDDYHDVDPVFVGLAAAAPSLARFSVAGREGPGLAMLPSILELTRLRELCLFNQSLVLSADHLRPILASLGSLEVLFARIGDFNHIGVPVHAPNLLELRLQGSSKDLCGVLSGFLDTPHLRVLSLKSVDGEYSQMDHHLFPLIASATFARSLRIVSVVVLNDPSEIVWNDPTATSPSYSAIIRPLLGLRDLEDVEICLANAIIPCGDEDIAEIARAWQRIQSICLAYSPIGARTRPPLTSLQHFADHCPELRQLSMTKLTIPDDIEVPPVARSPPHPLMYLDLKMTFAVSLNHGRLEKVLLAQYINHLFPNLVLRDAEVLGARRPISLTPRYFTWGAVEQEIREIRSQRLASRGAELGVATV</sequence>